<dbReference type="InterPro" id="IPR049326">
    <property type="entry name" value="Rhodopsin_dom_fungi"/>
</dbReference>
<feature type="transmembrane region" description="Helical" evidence="6">
    <location>
        <begin position="53"/>
        <end position="71"/>
    </location>
</feature>
<evidence type="ECO:0000256" key="1">
    <source>
        <dbReference type="ARBA" id="ARBA00004141"/>
    </source>
</evidence>
<evidence type="ECO:0000256" key="3">
    <source>
        <dbReference type="ARBA" id="ARBA00022989"/>
    </source>
</evidence>
<dbReference type="InterPro" id="IPR052337">
    <property type="entry name" value="SAT4-like"/>
</dbReference>
<comment type="similarity">
    <text evidence="5">Belongs to the SAT4 family.</text>
</comment>
<evidence type="ECO:0000313" key="9">
    <source>
        <dbReference type="Proteomes" id="UP001465976"/>
    </source>
</evidence>
<evidence type="ECO:0000259" key="7">
    <source>
        <dbReference type="Pfam" id="PF20684"/>
    </source>
</evidence>
<sequence length="355" mass="39781">MSDPYQSSKGDLPNPFDYPPSRALVTIFHSLAIIFTLVRLARRFRIRRVSWDDAWALVSMLLVAAFLGMDWERLRYHLPDWETVQAQPPADIAAFHDRLILFYRLSLGLYSSIVWCSRISLSLSIARILPPSRLRLTANSLAVFCLVAGIILTVIKPFLCTVLFPPRVPFPNTFCRPGNGTVFSVQAAGDVISSVLLVIIPIYALRYTDIPSCERRLIVTLFASTSLTLASCLVHAVYIAEKKQYRMALSSRLEAAISVMVCNLLVVVTSLYRLLRCGKQDDDEDDYSSSDTTRHEYHYNSGEEVISISIGEVAVSETSSIPQSLAPSELTQLEVSRTTNSLRSISIESMLSRHR</sequence>
<evidence type="ECO:0000256" key="4">
    <source>
        <dbReference type="ARBA" id="ARBA00023136"/>
    </source>
</evidence>
<feature type="transmembrane region" description="Helical" evidence="6">
    <location>
        <begin position="217"/>
        <end position="240"/>
    </location>
</feature>
<keyword evidence="3 6" id="KW-1133">Transmembrane helix</keyword>
<evidence type="ECO:0000256" key="2">
    <source>
        <dbReference type="ARBA" id="ARBA00022692"/>
    </source>
</evidence>
<keyword evidence="9" id="KW-1185">Reference proteome</keyword>
<keyword evidence="2 6" id="KW-0812">Transmembrane</keyword>
<dbReference type="PANTHER" id="PTHR33048:SF47">
    <property type="entry name" value="INTEGRAL MEMBRANE PROTEIN-RELATED"/>
    <property type="match status" value="1"/>
</dbReference>
<gene>
    <name evidence="8" type="ORF">V5O48_003157</name>
</gene>
<organism evidence="8 9">
    <name type="scientific">Marasmius crinis-equi</name>
    <dbReference type="NCBI Taxonomy" id="585013"/>
    <lineage>
        <taxon>Eukaryota</taxon>
        <taxon>Fungi</taxon>
        <taxon>Dikarya</taxon>
        <taxon>Basidiomycota</taxon>
        <taxon>Agaricomycotina</taxon>
        <taxon>Agaricomycetes</taxon>
        <taxon>Agaricomycetidae</taxon>
        <taxon>Agaricales</taxon>
        <taxon>Marasmiineae</taxon>
        <taxon>Marasmiaceae</taxon>
        <taxon>Marasmius</taxon>
    </lineage>
</organism>
<dbReference type="EMBL" id="JBAHYK010000082">
    <property type="protein sequence ID" value="KAL0578833.1"/>
    <property type="molecule type" value="Genomic_DNA"/>
</dbReference>
<proteinExistence type="inferred from homology"/>
<feature type="transmembrane region" description="Helical" evidence="6">
    <location>
        <begin position="141"/>
        <end position="164"/>
    </location>
</feature>
<name>A0ABR3FUN4_9AGAR</name>
<reference evidence="8 9" key="1">
    <citation type="submission" date="2024-02" db="EMBL/GenBank/DDBJ databases">
        <title>A draft genome for the cacao thread blight pathogen Marasmius crinis-equi.</title>
        <authorList>
            <person name="Cohen S.P."/>
            <person name="Baruah I.K."/>
            <person name="Amoako-Attah I."/>
            <person name="Bukari Y."/>
            <person name="Meinhardt L.W."/>
            <person name="Bailey B.A."/>
        </authorList>
    </citation>
    <scope>NUCLEOTIDE SEQUENCE [LARGE SCALE GENOMIC DNA]</scope>
    <source>
        <strain evidence="8 9">GH-76</strain>
    </source>
</reference>
<accession>A0ABR3FUN4</accession>
<dbReference type="PANTHER" id="PTHR33048">
    <property type="entry name" value="PTH11-LIKE INTEGRAL MEMBRANE PROTEIN (AFU_ORTHOLOGUE AFUA_5G11245)"/>
    <property type="match status" value="1"/>
</dbReference>
<evidence type="ECO:0000256" key="5">
    <source>
        <dbReference type="ARBA" id="ARBA00038359"/>
    </source>
</evidence>
<protein>
    <recommendedName>
        <fullName evidence="7">Rhodopsin domain-containing protein</fullName>
    </recommendedName>
</protein>
<dbReference type="Proteomes" id="UP001465976">
    <property type="component" value="Unassembled WGS sequence"/>
</dbReference>
<feature type="transmembrane region" description="Helical" evidence="6">
    <location>
        <begin position="20"/>
        <end position="41"/>
    </location>
</feature>
<evidence type="ECO:0000256" key="6">
    <source>
        <dbReference type="SAM" id="Phobius"/>
    </source>
</evidence>
<feature type="transmembrane region" description="Helical" evidence="6">
    <location>
        <begin position="107"/>
        <end position="129"/>
    </location>
</feature>
<comment type="subcellular location">
    <subcellularLocation>
        <location evidence="1">Membrane</location>
        <topology evidence="1">Multi-pass membrane protein</topology>
    </subcellularLocation>
</comment>
<evidence type="ECO:0000313" key="8">
    <source>
        <dbReference type="EMBL" id="KAL0578833.1"/>
    </source>
</evidence>
<comment type="caution">
    <text evidence="8">The sequence shown here is derived from an EMBL/GenBank/DDBJ whole genome shotgun (WGS) entry which is preliminary data.</text>
</comment>
<feature type="transmembrane region" description="Helical" evidence="6">
    <location>
        <begin position="184"/>
        <end position="205"/>
    </location>
</feature>
<keyword evidence="4 6" id="KW-0472">Membrane</keyword>
<feature type="domain" description="Rhodopsin" evidence="7">
    <location>
        <begin position="39"/>
        <end position="241"/>
    </location>
</feature>
<dbReference type="Pfam" id="PF20684">
    <property type="entry name" value="Fung_rhodopsin"/>
    <property type="match status" value="1"/>
</dbReference>
<feature type="transmembrane region" description="Helical" evidence="6">
    <location>
        <begin position="255"/>
        <end position="275"/>
    </location>
</feature>